<proteinExistence type="inferred from homology"/>
<evidence type="ECO:0000313" key="7">
    <source>
        <dbReference type="Proteomes" id="UP000316199"/>
    </source>
</evidence>
<dbReference type="PANTHER" id="PTHR30160:SF7">
    <property type="entry name" value="ADP-HEPTOSE--LPS HEPTOSYLTRANSFERASE 2"/>
    <property type="match status" value="1"/>
</dbReference>
<dbReference type="PANTHER" id="PTHR30160">
    <property type="entry name" value="TETRAACYLDISACCHARIDE 4'-KINASE-RELATED"/>
    <property type="match status" value="1"/>
</dbReference>
<dbReference type="InterPro" id="IPR002201">
    <property type="entry name" value="Glyco_trans_9"/>
</dbReference>
<dbReference type="InterPro" id="IPR051199">
    <property type="entry name" value="LPS_LOS_Heptosyltrfase"/>
</dbReference>
<dbReference type="AlphaFoldDB" id="A0A520S5B4"/>
<keyword evidence="1" id="KW-0328">Glycosyltransferase</keyword>
<evidence type="ECO:0000256" key="2">
    <source>
        <dbReference type="ARBA" id="ARBA00022679"/>
    </source>
</evidence>
<evidence type="ECO:0000256" key="1">
    <source>
        <dbReference type="ARBA" id="ARBA00022676"/>
    </source>
</evidence>
<accession>A0A520S5B4</accession>
<dbReference type="GO" id="GO:0005829">
    <property type="term" value="C:cytosol"/>
    <property type="evidence" value="ECO:0007669"/>
    <property type="project" value="TreeGrafter"/>
</dbReference>
<sequence>MTEQRILVVSPSWVGDIIMSQTLYSLLKENDPGVRIDVMAPSASKPLLSRMTNVDRPLLFDVGHGEMNLGYRRLFARALQKTGYDQAIVLPNSFKSALVPFFADIPLRTGYRGEMRYKLLNDMRILDRAKLPRMIDRFMALGLGSSKPLPQYREPSLAIDRINQDDCLRRFNLDASKPILGICPGAEFGDAKRWPEEKFAGVAKEVIESGMQVWLFGSARDRVLTNKICKILPSSYEKDCANLAGRTTLLDVVDLINLCGQVISNDSGLMHVASAVGCKIVVVYGSTSPTFTPPLTTNPIVIRKSIQCSPCFKRNCPLEHKNCLNLIEPEDVLLQLER</sequence>
<dbReference type="GO" id="GO:0008713">
    <property type="term" value="F:ADP-heptose-lipopolysaccharide heptosyltransferase activity"/>
    <property type="evidence" value="ECO:0007669"/>
    <property type="project" value="UniProtKB-EC"/>
</dbReference>
<evidence type="ECO:0000256" key="4">
    <source>
        <dbReference type="ARBA" id="ARBA00044042"/>
    </source>
</evidence>
<dbReference type="SUPFAM" id="SSF53756">
    <property type="entry name" value="UDP-Glycosyltransferase/glycogen phosphorylase"/>
    <property type="match status" value="1"/>
</dbReference>
<dbReference type="Proteomes" id="UP000316199">
    <property type="component" value="Unassembled WGS sequence"/>
</dbReference>
<dbReference type="GO" id="GO:0009244">
    <property type="term" value="P:lipopolysaccharide core region biosynthetic process"/>
    <property type="evidence" value="ECO:0007669"/>
    <property type="project" value="TreeGrafter"/>
</dbReference>
<dbReference type="Gene3D" id="3.40.50.2000">
    <property type="entry name" value="Glycogen Phosphorylase B"/>
    <property type="match status" value="2"/>
</dbReference>
<protein>
    <recommendedName>
        <fullName evidence="4">lipopolysaccharide heptosyltransferase II</fullName>
        <ecNumber evidence="4">2.4.99.24</ecNumber>
    </recommendedName>
</protein>
<gene>
    <name evidence="6" type="primary">waaF</name>
    <name evidence="6" type="ORF">EVA68_00015</name>
</gene>
<dbReference type="FunFam" id="3.40.50.2000:FF:000023">
    <property type="entry name" value="ADP-heptose--LPS heptosyltransferase II"/>
    <property type="match status" value="1"/>
</dbReference>
<reference evidence="6 7" key="1">
    <citation type="submission" date="2019-02" db="EMBL/GenBank/DDBJ databases">
        <title>Prokaryotic population dynamics and viral predation in marine succession experiment using metagenomics: the confinement effect.</title>
        <authorList>
            <person name="Haro-Moreno J.M."/>
            <person name="Rodriguez-Valera F."/>
            <person name="Lopez-Perez M."/>
        </authorList>
    </citation>
    <scope>NUCLEOTIDE SEQUENCE [LARGE SCALE GENOMIC DNA]</scope>
    <source>
        <strain evidence="6">MED-G157</strain>
    </source>
</reference>
<dbReference type="EMBL" id="SHAG01000001">
    <property type="protein sequence ID" value="RZO77650.1"/>
    <property type="molecule type" value="Genomic_DNA"/>
</dbReference>
<comment type="caution">
    <text evidence="6">The sequence shown here is derived from an EMBL/GenBank/DDBJ whole genome shotgun (WGS) entry which is preliminary data.</text>
</comment>
<evidence type="ECO:0000256" key="5">
    <source>
        <dbReference type="ARBA" id="ARBA00047503"/>
    </source>
</evidence>
<dbReference type="CDD" id="cd03789">
    <property type="entry name" value="GT9_LPS_heptosyltransferase"/>
    <property type="match status" value="1"/>
</dbReference>
<organism evidence="6 7">
    <name type="scientific">OM182 bacterium</name>
    <dbReference type="NCBI Taxonomy" id="2510334"/>
    <lineage>
        <taxon>Bacteria</taxon>
        <taxon>Pseudomonadati</taxon>
        <taxon>Pseudomonadota</taxon>
        <taxon>Gammaproteobacteria</taxon>
        <taxon>OMG group</taxon>
        <taxon>OM182 clade</taxon>
    </lineage>
</organism>
<comment type="catalytic activity">
    <reaction evidence="5">
        <text>an L-alpha-D-Hep-(1-&gt;5)-[alpha-Kdo-(2-&gt;4)]-alpha-Kdo-(2-&gt;6)-lipid A + ADP-L-glycero-beta-D-manno-heptose = an L-alpha-D-Hep-(1-&gt;3)-L-alpha-D-Hep-(1-&gt;5)-[alpha-Kdo-(2-&gt;4)]-alpha-Kdo-(2-&gt;6)-lipid A + ADP + H(+)</text>
        <dbReference type="Rhea" id="RHEA:74071"/>
        <dbReference type="ChEBI" id="CHEBI:15378"/>
        <dbReference type="ChEBI" id="CHEBI:61506"/>
        <dbReference type="ChEBI" id="CHEBI:193068"/>
        <dbReference type="ChEBI" id="CHEBI:193069"/>
        <dbReference type="ChEBI" id="CHEBI:456216"/>
        <dbReference type="EC" id="2.4.99.24"/>
    </reaction>
</comment>
<dbReference type="EC" id="2.4.99.24" evidence="4"/>
<keyword evidence="2 6" id="KW-0808">Transferase</keyword>
<evidence type="ECO:0000313" key="6">
    <source>
        <dbReference type="EMBL" id="RZO77650.1"/>
    </source>
</evidence>
<dbReference type="NCBIfam" id="TIGR02195">
    <property type="entry name" value="heptsyl_trn_II"/>
    <property type="match status" value="1"/>
</dbReference>
<evidence type="ECO:0000256" key="3">
    <source>
        <dbReference type="ARBA" id="ARBA00043995"/>
    </source>
</evidence>
<name>A0A520S5B4_9GAMM</name>
<dbReference type="Pfam" id="PF01075">
    <property type="entry name" value="Glyco_transf_9"/>
    <property type="match status" value="1"/>
</dbReference>
<comment type="similarity">
    <text evidence="3">Belongs to the glycosyltransferase 9 family.</text>
</comment>
<dbReference type="InterPro" id="IPR011910">
    <property type="entry name" value="RfaF"/>
</dbReference>